<protein>
    <recommendedName>
        <fullName evidence="4">Secreted protein</fullName>
    </recommendedName>
</protein>
<proteinExistence type="predicted"/>
<feature type="transmembrane region" description="Helical" evidence="1">
    <location>
        <begin position="6"/>
        <end position="26"/>
    </location>
</feature>
<sequence length="124" mass="13518">MPLLAHFWFSLRFATLAVSVIIALGLNHREVEMLHLPAIHAKAGTLAVPPEVSVVKHKVVLEATHTHGHYVAPAVLAWLPAPALAACRKPLLRRALTVPRQRPCRSPERGAPAELLARVTVVCE</sequence>
<name>A0ABS0L0B6_9BACT</name>
<evidence type="ECO:0008006" key="4">
    <source>
        <dbReference type="Google" id="ProtNLM"/>
    </source>
</evidence>
<keyword evidence="1" id="KW-0472">Membrane</keyword>
<gene>
    <name evidence="2" type="ORF">I5L79_08365</name>
</gene>
<organism evidence="2 3">
    <name type="scientific">Hymenobacter guriensis</name>
    <dbReference type="NCBI Taxonomy" id="2793065"/>
    <lineage>
        <taxon>Bacteria</taxon>
        <taxon>Pseudomonadati</taxon>
        <taxon>Bacteroidota</taxon>
        <taxon>Cytophagia</taxon>
        <taxon>Cytophagales</taxon>
        <taxon>Hymenobacteraceae</taxon>
        <taxon>Hymenobacter</taxon>
    </lineage>
</organism>
<dbReference type="Proteomes" id="UP000601099">
    <property type="component" value="Unassembled WGS sequence"/>
</dbReference>
<keyword evidence="1" id="KW-1133">Transmembrane helix</keyword>
<keyword evidence="3" id="KW-1185">Reference proteome</keyword>
<evidence type="ECO:0000313" key="3">
    <source>
        <dbReference type="Proteomes" id="UP000601099"/>
    </source>
</evidence>
<keyword evidence="1" id="KW-0812">Transmembrane</keyword>
<dbReference type="RefSeq" id="WP_196954584.1">
    <property type="nucleotide sequence ID" value="NZ_JADWYK010000004.1"/>
</dbReference>
<reference evidence="2 3" key="1">
    <citation type="submission" date="2020-11" db="EMBL/GenBank/DDBJ databases">
        <title>Hymenobacter sp.</title>
        <authorList>
            <person name="Kim M.K."/>
        </authorList>
    </citation>
    <scope>NUCLEOTIDE SEQUENCE [LARGE SCALE GENOMIC DNA]</scope>
    <source>
        <strain evidence="2 3">BT594</strain>
    </source>
</reference>
<accession>A0ABS0L0B6</accession>
<comment type="caution">
    <text evidence="2">The sequence shown here is derived from an EMBL/GenBank/DDBJ whole genome shotgun (WGS) entry which is preliminary data.</text>
</comment>
<dbReference type="EMBL" id="JADWYK010000004">
    <property type="protein sequence ID" value="MBG8553557.1"/>
    <property type="molecule type" value="Genomic_DNA"/>
</dbReference>
<evidence type="ECO:0000313" key="2">
    <source>
        <dbReference type="EMBL" id="MBG8553557.1"/>
    </source>
</evidence>
<evidence type="ECO:0000256" key="1">
    <source>
        <dbReference type="SAM" id="Phobius"/>
    </source>
</evidence>